<dbReference type="Proteomes" id="UP000323865">
    <property type="component" value="Chromosome"/>
</dbReference>
<keyword evidence="2" id="KW-0812">Transmembrane</keyword>
<feature type="compositionally biased region" description="Low complexity" evidence="1">
    <location>
        <begin position="93"/>
        <end position="102"/>
    </location>
</feature>
<feature type="transmembrane region" description="Helical" evidence="2">
    <location>
        <begin position="50"/>
        <end position="75"/>
    </location>
</feature>
<dbReference type="RefSeq" id="WP_150332272.1">
    <property type="nucleotide sequence ID" value="NZ_CP044108.1"/>
</dbReference>
<keyword evidence="2" id="KW-1133">Transmembrane helix</keyword>
<feature type="region of interest" description="Disordered" evidence="1">
    <location>
        <begin position="81"/>
        <end position="192"/>
    </location>
</feature>
<reference evidence="3 4" key="1">
    <citation type="submission" date="2019-09" db="EMBL/GenBank/DDBJ databases">
        <title>FDA dAtabase for Regulatory Grade micrObial Sequences (FDA-ARGOS): Supporting development and validation of Infectious Disease Dx tests.</title>
        <authorList>
            <person name="Sciortino C."/>
            <person name="Tallon L."/>
            <person name="Sadzewicz L."/>
            <person name="Vavikolanu K."/>
            <person name="Mehta A."/>
            <person name="Aluvathingal J."/>
            <person name="Nadendla S."/>
            <person name="Nandy P."/>
            <person name="Geyer C."/>
            <person name="Yan Y."/>
            <person name="Sichtig H."/>
        </authorList>
    </citation>
    <scope>NUCLEOTIDE SEQUENCE [LARGE SCALE GENOMIC DNA]</scope>
    <source>
        <strain evidence="3 4">FDAARGOS_640</strain>
    </source>
</reference>
<feature type="region of interest" description="Disordered" evidence="1">
    <location>
        <begin position="1"/>
        <end position="41"/>
    </location>
</feature>
<keyword evidence="2" id="KW-0472">Membrane</keyword>
<evidence type="ECO:0008006" key="5">
    <source>
        <dbReference type="Google" id="ProtNLM"/>
    </source>
</evidence>
<evidence type="ECO:0000313" key="3">
    <source>
        <dbReference type="EMBL" id="QEU10868.1"/>
    </source>
</evidence>
<sequence length="292" mass="29044">MSNNDWQQAPDPTGQAPQYQQPPQYQMPNDASSMGYANGMPPEKKSKTGLWIGLGCGALLILLLIAGGVLAFVLLSGKDKEASEPKDDTTTSAAAPAPAPNAGGSDTGGDTPKPAPAPDPGANPAPDPGGVPAPDPGGVPAPDPGGVPAPDPGGVPAPGPGGNPAPDPGGNGGGSAGMGSLPPKVGDMTADSSMSGIGLGEEEATYMSPDKQTVYIVSIVTDSDMQEMLTKYSTGEMKAIGNWQCAQTSDISGSCYATGPNGKLVYISAGAASGLPMENVAAWGDQLLSQMK</sequence>
<protein>
    <recommendedName>
        <fullName evidence="5">DUF4367 domain-containing protein</fullName>
    </recommendedName>
</protein>
<organism evidence="3 4">
    <name type="scientific">Dermabacter vaginalis</name>
    <dbReference type="NCBI Taxonomy" id="1630135"/>
    <lineage>
        <taxon>Bacteria</taxon>
        <taxon>Bacillati</taxon>
        <taxon>Actinomycetota</taxon>
        <taxon>Actinomycetes</taxon>
        <taxon>Micrococcales</taxon>
        <taxon>Dermabacteraceae</taxon>
        <taxon>Dermabacter</taxon>
    </lineage>
</organism>
<feature type="compositionally biased region" description="Low complexity" evidence="1">
    <location>
        <begin position="15"/>
        <end position="28"/>
    </location>
</feature>
<keyword evidence="4" id="KW-1185">Reference proteome</keyword>
<gene>
    <name evidence="3" type="ORF">FOB48_00090</name>
</gene>
<feature type="compositionally biased region" description="Pro residues" evidence="1">
    <location>
        <begin position="113"/>
        <end position="167"/>
    </location>
</feature>
<evidence type="ECO:0000313" key="4">
    <source>
        <dbReference type="Proteomes" id="UP000323865"/>
    </source>
</evidence>
<name>A0ABX6A213_9MICO</name>
<dbReference type="EMBL" id="CP044108">
    <property type="protein sequence ID" value="QEU10868.1"/>
    <property type="molecule type" value="Genomic_DNA"/>
</dbReference>
<evidence type="ECO:0000256" key="1">
    <source>
        <dbReference type="SAM" id="MobiDB-lite"/>
    </source>
</evidence>
<proteinExistence type="predicted"/>
<accession>A0ABX6A213</accession>
<evidence type="ECO:0000256" key="2">
    <source>
        <dbReference type="SAM" id="Phobius"/>
    </source>
</evidence>